<proteinExistence type="predicted"/>
<comment type="caution">
    <text evidence="1">The sequence shown here is derived from an EMBL/GenBank/DDBJ whole genome shotgun (WGS) entry which is preliminary data.</text>
</comment>
<accession>A0ABR7SR87</accession>
<protein>
    <submittedName>
        <fullName evidence="1">Uncharacterized protein</fullName>
    </submittedName>
</protein>
<organism evidence="1 2">
    <name type="scientific">Streptomyces polyasparticus</name>
    <dbReference type="NCBI Taxonomy" id="2767826"/>
    <lineage>
        <taxon>Bacteria</taxon>
        <taxon>Bacillati</taxon>
        <taxon>Actinomycetota</taxon>
        <taxon>Actinomycetes</taxon>
        <taxon>Kitasatosporales</taxon>
        <taxon>Streptomycetaceae</taxon>
        <taxon>Streptomyces</taxon>
    </lineage>
</organism>
<dbReference type="Proteomes" id="UP000642284">
    <property type="component" value="Unassembled WGS sequence"/>
</dbReference>
<dbReference type="RefSeq" id="WP_187818467.1">
    <property type="nucleotide sequence ID" value="NZ_JACTVJ010000023.1"/>
</dbReference>
<dbReference type="EMBL" id="JACTVJ010000023">
    <property type="protein sequence ID" value="MBC9718027.1"/>
    <property type="molecule type" value="Genomic_DNA"/>
</dbReference>
<reference evidence="1 2" key="1">
    <citation type="submission" date="2020-08" db="EMBL/GenBank/DDBJ databases">
        <title>Genemic of Streptomyces polyaspartic.</title>
        <authorList>
            <person name="Liu W."/>
        </authorList>
    </citation>
    <scope>NUCLEOTIDE SEQUENCE [LARGE SCALE GENOMIC DNA]</scope>
    <source>
        <strain evidence="1 2">TRM66268-LWL</strain>
    </source>
</reference>
<gene>
    <name evidence="1" type="ORF">H9Y04_36390</name>
</gene>
<evidence type="ECO:0000313" key="1">
    <source>
        <dbReference type="EMBL" id="MBC9718027.1"/>
    </source>
</evidence>
<keyword evidence="2" id="KW-1185">Reference proteome</keyword>
<sequence>MNKPEAGPGTRLLAEYLHTTDPRSLLGRRHPAGEPGFRLARALVQTAAELDTAYAHAQSLGRQLRRQCDQTSGTTQLAHRSTEPTHIARDLEAVLAHCELIDTALVRLLAAYLDLVIPVVPAGGDATVREATG</sequence>
<evidence type="ECO:0000313" key="2">
    <source>
        <dbReference type="Proteomes" id="UP000642284"/>
    </source>
</evidence>
<name>A0ABR7SR87_9ACTN</name>